<evidence type="ECO:0000256" key="4">
    <source>
        <dbReference type="ARBA" id="ARBA00008319"/>
    </source>
</evidence>
<dbReference type="InterPro" id="IPR024084">
    <property type="entry name" value="IsoPropMal-DH-like_dom"/>
</dbReference>
<dbReference type="SMART" id="SM01329">
    <property type="entry name" value="Iso_dh"/>
    <property type="match status" value="1"/>
</dbReference>
<evidence type="ECO:0000256" key="9">
    <source>
        <dbReference type="ARBA" id="ARBA00022605"/>
    </source>
</evidence>
<reference evidence="18" key="1">
    <citation type="submission" date="2018-05" db="EMBL/GenBank/DDBJ databases">
        <authorList>
            <person name="Lanie J.A."/>
            <person name="Ng W.-L."/>
            <person name="Kazmierczak K.M."/>
            <person name="Andrzejewski T.M."/>
            <person name="Davidsen T.M."/>
            <person name="Wayne K.J."/>
            <person name="Tettelin H."/>
            <person name="Glass J.I."/>
            <person name="Rusch D."/>
            <person name="Podicherti R."/>
            <person name="Tsui H.-C.T."/>
            <person name="Winkler M.E."/>
        </authorList>
    </citation>
    <scope>NUCLEOTIDE SEQUENCE</scope>
</reference>
<keyword evidence="12" id="KW-0560">Oxidoreductase</keyword>
<comment type="similarity">
    <text evidence="4">Belongs to the isocitrate and isopropylmalate dehydrogenases family. LeuB type 1 subfamily.</text>
</comment>
<evidence type="ECO:0000256" key="3">
    <source>
        <dbReference type="ARBA" id="ARBA00004496"/>
    </source>
</evidence>
<comment type="cofactor">
    <cofactor evidence="1">
        <name>Mn(2+)</name>
        <dbReference type="ChEBI" id="CHEBI:29035"/>
    </cofactor>
</comment>
<keyword evidence="13" id="KW-0520">NAD</keyword>
<dbReference type="GO" id="GO:0000287">
    <property type="term" value="F:magnesium ion binding"/>
    <property type="evidence" value="ECO:0007669"/>
    <property type="project" value="InterPro"/>
</dbReference>
<keyword evidence="11" id="KW-0460">Magnesium</keyword>
<evidence type="ECO:0000256" key="8">
    <source>
        <dbReference type="ARBA" id="ARBA00022490"/>
    </source>
</evidence>
<evidence type="ECO:0000256" key="10">
    <source>
        <dbReference type="ARBA" id="ARBA00022723"/>
    </source>
</evidence>
<dbReference type="GO" id="GO:0009098">
    <property type="term" value="P:L-leucine biosynthetic process"/>
    <property type="evidence" value="ECO:0007669"/>
    <property type="project" value="UniProtKB-KW"/>
</dbReference>
<evidence type="ECO:0000256" key="1">
    <source>
        <dbReference type="ARBA" id="ARBA00001936"/>
    </source>
</evidence>
<dbReference type="GO" id="GO:0051287">
    <property type="term" value="F:NAD binding"/>
    <property type="evidence" value="ECO:0007669"/>
    <property type="project" value="InterPro"/>
</dbReference>
<gene>
    <name evidence="18" type="ORF">METZ01_LOCUS165268</name>
</gene>
<keyword evidence="7" id="KW-0432">Leucine biosynthesis</keyword>
<keyword evidence="10" id="KW-0479">Metal-binding</keyword>
<dbReference type="PANTHER" id="PTHR42979">
    <property type="entry name" value="3-ISOPROPYLMALATE DEHYDROGENASE"/>
    <property type="match status" value="1"/>
</dbReference>
<comment type="cofactor">
    <cofactor evidence="2">
        <name>Mg(2+)</name>
        <dbReference type="ChEBI" id="CHEBI:18420"/>
    </cofactor>
</comment>
<evidence type="ECO:0000256" key="16">
    <source>
        <dbReference type="ARBA" id="ARBA00033138"/>
    </source>
</evidence>
<feature type="domain" description="Isopropylmalate dehydrogenase-like" evidence="17">
    <location>
        <begin position="6"/>
        <end position="354"/>
    </location>
</feature>
<evidence type="ECO:0000256" key="12">
    <source>
        <dbReference type="ARBA" id="ARBA00023002"/>
    </source>
</evidence>
<evidence type="ECO:0000256" key="11">
    <source>
        <dbReference type="ARBA" id="ARBA00022842"/>
    </source>
</evidence>
<dbReference type="AlphaFoldDB" id="A0A382BFI8"/>
<accession>A0A382BFI8</accession>
<comment type="pathway">
    <text evidence="15">Amino-acid biosynthesis.</text>
</comment>
<dbReference type="Pfam" id="PF00180">
    <property type="entry name" value="Iso_dh"/>
    <property type="match status" value="1"/>
</dbReference>
<evidence type="ECO:0000256" key="14">
    <source>
        <dbReference type="ARBA" id="ARBA00023304"/>
    </source>
</evidence>
<dbReference type="NCBIfam" id="TIGR00169">
    <property type="entry name" value="leuB"/>
    <property type="match status" value="1"/>
</dbReference>
<evidence type="ECO:0000256" key="15">
    <source>
        <dbReference type="ARBA" id="ARBA00029440"/>
    </source>
</evidence>
<dbReference type="InterPro" id="IPR019818">
    <property type="entry name" value="IsoCit/isopropylmalate_DH_CS"/>
</dbReference>
<keyword evidence="14" id="KW-0100">Branched-chain amino acid biosynthesis</keyword>
<evidence type="ECO:0000313" key="18">
    <source>
        <dbReference type="EMBL" id="SVB12414.1"/>
    </source>
</evidence>
<evidence type="ECO:0000259" key="17">
    <source>
        <dbReference type="SMART" id="SM01329"/>
    </source>
</evidence>
<dbReference type="FunFam" id="3.40.718.10:FF:000028">
    <property type="entry name" value="3-isopropylmalate dehydrogenase"/>
    <property type="match status" value="1"/>
</dbReference>
<dbReference type="InterPro" id="IPR004429">
    <property type="entry name" value="Isopropylmalate_DH"/>
</dbReference>
<dbReference type="Gene3D" id="3.40.718.10">
    <property type="entry name" value="Isopropylmalate Dehydrogenase"/>
    <property type="match status" value="1"/>
</dbReference>
<keyword evidence="9" id="KW-0028">Amino-acid biosynthesis</keyword>
<dbReference type="SUPFAM" id="SSF53659">
    <property type="entry name" value="Isocitrate/Isopropylmalate dehydrogenase-like"/>
    <property type="match status" value="1"/>
</dbReference>
<sequence length="360" mass="39360">MSQQYTIALLPGDGIGPEVIKEAVKVLRSLGKSLGIELTLNEVPVGGAAYETEGHPLPINTLNAAQEADAVLLGAVGGPKWEQIDFSLRPERALLGLRSNLKLYANLRPAKIFPALVDASSLKRELVDNLDILVVRELTGGIYFGEPRGVETLTDGTRRGFNTLVYTEEEIKRIARVAFDVARKRNKRVVSVDKANVLEVTGLWREVVTEIHREYDDVVLEHMYVDNCAMQLVRAPKQFDVIVTTNMFGDILSDEASMLTGSIGMLPSASVGGSTAMYEPIHGSAPDIVGKGLANPLATILSVAMMFKYSFDREEVSAKIESAVESVLNQGVRTRDIMSNKMIEVSTQEMGDKVVVELEK</sequence>
<comment type="subunit">
    <text evidence="5">Homodimer.</text>
</comment>
<dbReference type="GO" id="GO:0003862">
    <property type="term" value="F:3-isopropylmalate dehydrogenase activity"/>
    <property type="evidence" value="ECO:0007669"/>
    <property type="project" value="UniProtKB-EC"/>
</dbReference>
<dbReference type="PANTHER" id="PTHR42979:SF1">
    <property type="entry name" value="3-ISOPROPYLMALATE DEHYDROGENASE"/>
    <property type="match status" value="1"/>
</dbReference>
<dbReference type="EMBL" id="UINC01029533">
    <property type="protein sequence ID" value="SVB12414.1"/>
    <property type="molecule type" value="Genomic_DNA"/>
</dbReference>
<evidence type="ECO:0000256" key="2">
    <source>
        <dbReference type="ARBA" id="ARBA00001946"/>
    </source>
</evidence>
<dbReference type="GO" id="GO:0005829">
    <property type="term" value="C:cytosol"/>
    <property type="evidence" value="ECO:0007669"/>
    <property type="project" value="TreeGrafter"/>
</dbReference>
<name>A0A382BFI8_9ZZZZ</name>
<dbReference type="EC" id="1.1.1.85" evidence="6"/>
<keyword evidence="8" id="KW-0963">Cytoplasm</keyword>
<evidence type="ECO:0000256" key="13">
    <source>
        <dbReference type="ARBA" id="ARBA00023027"/>
    </source>
</evidence>
<protein>
    <recommendedName>
        <fullName evidence="6">3-isopropylmalate dehydrogenase</fullName>
        <ecNumber evidence="6">1.1.1.85</ecNumber>
    </recommendedName>
    <alternativeName>
        <fullName evidence="16">3-IPM-DH</fullName>
    </alternativeName>
</protein>
<dbReference type="HAMAP" id="MF_01033">
    <property type="entry name" value="LeuB_type1"/>
    <property type="match status" value="1"/>
</dbReference>
<proteinExistence type="inferred from homology"/>
<evidence type="ECO:0000256" key="5">
    <source>
        <dbReference type="ARBA" id="ARBA00011738"/>
    </source>
</evidence>
<organism evidence="18">
    <name type="scientific">marine metagenome</name>
    <dbReference type="NCBI Taxonomy" id="408172"/>
    <lineage>
        <taxon>unclassified sequences</taxon>
        <taxon>metagenomes</taxon>
        <taxon>ecological metagenomes</taxon>
    </lineage>
</organism>
<dbReference type="PROSITE" id="PS00470">
    <property type="entry name" value="IDH_IMDH"/>
    <property type="match status" value="1"/>
</dbReference>
<evidence type="ECO:0000256" key="6">
    <source>
        <dbReference type="ARBA" id="ARBA00013101"/>
    </source>
</evidence>
<evidence type="ECO:0000256" key="7">
    <source>
        <dbReference type="ARBA" id="ARBA00022430"/>
    </source>
</evidence>
<comment type="subcellular location">
    <subcellularLocation>
        <location evidence="3">Cytoplasm</location>
    </subcellularLocation>
</comment>